<keyword evidence="3" id="KW-1185">Reference proteome</keyword>
<dbReference type="PROSITE" id="PS01208">
    <property type="entry name" value="VWFC_1"/>
    <property type="match status" value="1"/>
</dbReference>
<dbReference type="AlphaFoldDB" id="A0A2T7NRM1"/>
<dbReference type="EMBL" id="PZQS01000010">
    <property type="protein sequence ID" value="PVD23806.1"/>
    <property type="molecule type" value="Genomic_DNA"/>
</dbReference>
<feature type="domain" description="VWFC" evidence="1">
    <location>
        <begin position="32"/>
        <end position="89"/>
    </location>
</feature>
<dbReference type="SUPFAM" id="SSF57603">
    <property type="entry name" value="FnI-like domain"/>
    <property type="match status" value="1"/>
</dbReference>
<evidence type="ECO:0000313" key="3">
    <source>
        <dbReference type="Proteomes" id="UP000245119"/>
    </source>
</evidence>
<dbReference type="PROSITE" id="PS50184">
    <property type="entry name" value="VWFC_2"/>
    <property type="match status" value="1"/>
</dbReference>
<dbReference type="Pfam" id="PF00093">
    <property type="entry name" value="VWC"/>
    <property type="match status" value="1"/>
</dbReference>
<comment type="caution">
    <text evidence="2">The sequence shown here is derived from an EMBL/GenBank/DDBJ whole genome shotgun (WGS) entry which is preliminary data.</text>
</comment>
<name>A0A2T7NRM1_POMCA</name>
<dbReference type="SMART" id="SM00214">
    <property type="entry name" value="VWC"/>
    <property type="match status" value="1"/>
</dbReference>
<protein>
    <recommendedName>
        <fullName evidence="1">VWFC domain-containing protein</fullName>
    </recommendedName>
</protein>
<dbReference type="GO" id="GO:0005886">
    <property type="term" value="C:plasma membrane"/>
    <property type="evidence" value="ECO:0007669"/>
    <property type="project" value="TreeGrafter"/>
</dbReference>
<reference evidence="2 3" key="1">
    <citation type="submission" date="2018-04" db="EMBL/GenBank/DDBJ databases">
        <title>The genome of golden apple snail Pomacea canaliculata provides insight into stress tolerance and invasive adaptation.</title>
        <authorList>
            <person name="Liu C."/>
            <person name="Liu B."/>
            <person name="Ren Y."/>
            <person name="Zhang Y."/>
            <person name="Wang H."/>
            <person name="Li S."/>
            <person name="Jiang F."/>
            <person name="Yin L."/>
            <person name="Zhang G."/>
            <person name="Qian W."/>
            <person name="Fan W."/>
        </authorList>
    </citation>
    <scope>NUCLEOTIDE SEQUENCE [LARGE SCALE GENOMIC DNA]</scope>
    <source>
        <strain evidence="2">SZHN2017</strain>
        <tissue evidence="2">Muscle</tissue>
    </source>
</reference>
<sequence length="89" mass="9988">MEAAMMEMNNLVHKMQTKVTYLENKLKSKQASHCKDESRRLHHHGTRWKKGLCTTCICKRGQIECAADACPTPSCPAPVPVEGECCPRC</sequence>
<dbReference type="Proteomes" id="UP000245119">
    <property type="component" value="Linkage Group LG10"/>
</dbReference>
<dbReference type="Gene3D" id="6.20.200.20">
    <property type="match status" value="1"/>
</dbReference>
<evidence type="ECO:0000259" key="1">
    <source>
        <dbReference type="PROSITE" id="PS50184"/>
    </source>
</evidence>
<dbReference type="InterPro" id="IPR052624">
    <property type="entry name" value="CRIM1"/>
</dbReference>
<evidence type="ECO:0000313" key="2">
    <source>
        <dbReference type="EMBL" id="PVD23806.1"/>
    </source>
</evidence>
<dbReference type="PANTHER" id="PTHR46439:SF1">
    <property type="entry name" value="CYSTEINE-RICH MOTOR NEURON 1 PROTEIN"/>
    <property type="match status" value="1"/>
</dbReference>
<organism evidence="2 3">
    <name type="scientific">Pomacea canaliculata</name>
    <name type="common">Golden apple snail</name>
    <dbReference type="NCBI Taxonomy" id="400727"/>
    <lineage>
        <taxon>Eukaryota</taxon>
        <taxon>Metazoa</taxon>
        <taxon>Spiralia</taxon>
        <taxon>Lophotrochozoa</taxon>
        <taxon>Mollusca</taxon>
        <taxon>Gastropoda</taxon>
        <taxon>Caenogastropoda</taxon>
        <taxon>Architaenioglossa</taxon>
        <taxon>Ampullarioidea</taxon>
        <taxon>Ampullariidae</taxon>
        <taxon>Pomacea</taxon>
    </lineage>
</organism>
<dbReference type="InterPro" id="IPR001007">
    <property type="entry name" value="VWF_dom"/>
</dbReference>
<accession>A0A2T7NRM1</accession>
<gene>
    <name evidence="2" type="ORF">C0Q70_17080</name>
</gene>
<dbReference type="PANTHER" id="PTHR46439">
    <property type="entry name" value="CYSTEINE-RICH MOTOR NEURON 1 PROTEIN"/>
    <property type="match status" value="1"/>
</dbReference>
<proteinExistence type="predicted"/>